<dbReference type="PANTHER" id="PTHR36930">
    <property type="entry name" value="METAL-SULFUR CLUSTER BIOSYNTHESIS PROTEINS YUAD-RELATED"/>
    <property type="match status" value="1"/>
</dbReference>
<evidence type="ECO:0000313" key="2">
    <source>
        <dbReference type="EMBL" id="PSJ63916.1"/>
    </source>
</evidence>
<dbReference type="PANTHER" id="PTHR36930:SF1">
    <property type="entry name" value="MOSC DOMAIN-CONTAINING PROTEIN"/>
    <property type="match status" value="1"/>
</dbReference>
<dbReference type="RefSeq" id="WP_106722269.1">
    <property type="nucleotide sequence ID" value="NZ_PXYL01000001.1"/>
</dbReference>
<dbReference type="Pfam" id="PF03476">
    <property type="entry name" value="MOSC_N"/>
    <property type="match status" value="1"/>
</dbReference>
<dbReference type="InterPro" id="IPR005302">
    <property type="entry name" value="MoCF_Sase_C"/>
</dbReference>
<keyword evidence="3" id="KW-1185">Reference proteome</keyword>
<sequence length="243" mass="26116">MTRIGKIAALWRYPVSSLRGEQLDEVRLDGRGVAGDRVWGLFDAAGAIASPDNEKRWRPVPELRSRLSGDGIEIAAVGDEWFGIGGEEAARAAEAVLGFPVKFQPYEGDWSEDAPTTPAPRYERANLHMLTTASLRRLQELVPDGVEVDVRRFRPNILVETEAGLGGFVEKEWIGRTLAIGDVRVAVTEPCARCSFVALAQAGLSFAPPVLHAITRHGAGGFGVLAAVEAAGLLHVGDEIALI</sequence>
<evidence type="ECO:0000313" key="3">
    <source>
        <dbReference type="Proteomes" id="UP000240653"/>
    </source>
</evidence>
<name>A0A2P7SN47_9HYPH</name>
<evidence type="ECO:0000259" key="1">
    <source>
        <dbReference type="PROSITE" id="PS51340"/>
    </source>
</evidence>
<dbReference type="Proteomes" id="UP000240653">
    <property type="component" value="Unassembled WGS sequence"/>
</dbReference>
<dbReference type="OrthoDB" id="581532at2"/>
<dbReference type="InterPro" id="IPR011037">
    <property type="entry name" value="Pyrv_Knase-like_insert_dom_sf"/>
</dbReference>
<protein>
    <submittedName>
        <fullName evidence="2">MOSC domain-containing protein</fullName>
    </submittedName>
</protein>
<accession>A0A2P7SN47</accession>
<dbReference type="EMBL" id="PXYL01000001">
    <property type="protein sequence ID" value="PSJ63916.1"/>
    <property type="molecule type" value="Genomic_DNA"/>
</dbReference>
<dbReference type="GO" id="GO:0030170">
    <property type="term" value="F:pyridoxal phosphate binding"/>
    <property type="evidence" value="ECO:0007669"/>
    <property type="project" value="InterPro"/>
</dbReference>
<feature type="domain" description="MOSC" evidence="1">
    <location>
        <begin position="88"/>
        <end position="243"/>
    </location>
</feature>
<proteinExistence type="predicted"/>
<dbReference type="Gene3D" id="2.40.33.20">
    <property type="entry name" value="PK beta-barrel domain-like"/>
    <property type="match status" value="1"/>
</dbReference>
<dbReference type="InterPro" id="IPR005303">
    <property type="entry name" value="MOCOS_middle"/>
</dbReference>
<dbReference type="InterPro" id="IPR052716">
    <property type="entry name" value="MOSC_domain"/>
</dbReference>
<dbReference type="SUPFAM" id="SSF50800">
    <property type="entry name" value="PK beta-barrel domain-like"/>
    <property type="match status" value="1"/>
</dbReference>
<dbReference type="GO" id="GO:0003824">
    <property type="term" value="F:catalytic activity"/>
    <property type="evidence" value="ECO:0007669"/>
    <property type="project" value="InterPro"/>
</dbReference>
<dbReference type="PROSITE" id="PS51340">
    <property type="entry name" value="MOSC"/>
    <property type="match status" value="1"/>
</dbReference>
<comment type="caution">
    <text evidence="2">The sequence shown here is derived from an EMBL/GenBank/DDBJ whole genome shotgun (WGS) entry which is preliminary data.</text>
</comment>
<organism evidence="2 3">
    <name type="scientific">Pseudaminobacter soli</name>
    <name type="common">ex Li et al. 2025</name>
    <dbReference type="NCBI Taxonomy" id="1295366"/>
    <lineage>
        <taxon>Bacteria</taxon>
        <taxon>Pseudomonadati</taxon>
        <taxon>Pseudomonadota</taxon>
        <taxon>Alphaproteobacteria</taxon>
        <taxon>Hyphomicrobiales</taxon>
        <taxon>Phyllobacteriaceae</taxon>
        <taxon>Pseudaminobacter</taxon>
    </lineage>
</organism>
<dbReference type="GO" id="GO:0030151">
    <property type="term" value="F:molybdenum ion binding"/>
    <property type="evidence" value="ECO:0007669"/>
    <property type="project" value="InterPro"/>
</dbReference>
<reference evidence="2 3" key="1">
    <citation type="submission" date="2018-03" db="EMBL/GenBank/DDBJ databases">
        <title>The draft genome of Mesorhizobium soli JCM 19897.</title>
        <authorList>
            <person name="Li L."/>
            <person name="Liu L."/>
            <person name="Liang L."/>
            <person name="Wang T."/>
            <person name="Zhang X."/>
        </authorList>
    </citation>
    <scope>NUCLEOTIDE SEQUENCE [LARGE SCALE GENOMIC DNA]</scope>
    <source>
        <strain evidence="2 3">JCM 19897</strain>
    </source>
</reference>
<dbReference type="AlphaFoldDB" id="A0A2P7SN47"/>
<gene>
    <name evidence="2" type="ORF">C7I85_01995</name>
</gene>
<dbReference type="Pfam" id="PF03473">
    <property type="entry name" value="MOSC"/>
    <property type="match status" value="1"/>
</dbReference>